<organism evidence="2">
    <name type="scientific">Tetraselmis sp. GSL018</name>
    <dbReference type="NCBI Taxonomy" id="582737"/>
    <lineage>
        <taxon>Eukaryota</taxon>
        <taxon>Viridiplantae</taxon>
        <taxon>Chlorophyta</taxon>
        <taxon>core chlorophytes</taxon>
        <taxon>Chlorodendrophyceae</taxon>
        <taxon>Chlorodendrales</taxon>
        <taxon>Chlorodendraceae</taxon>
        <taxon>Tetraselmis</taxon>
    </lineage>
</organism>
<evidence type="ECO:0000313" key="2">
    <source>
        <dbReference type="EMBL" id="JAC72214.1"/>
    </source>
</evidence>
<feature type="non-terminal residue" evidence="2">
    <location>
        <position position="1"/>
    </location>
</feature>
<gene>
    <name evidence="2" type="ORF">TSPGSL018_249</name>
</gene>
<dbReference type="AlphaFoldDB" id="A0A061RN90"/>
<protein>
    <submittedName>
        <fullName evidence="2">Uncharacterized protein</fullName>
    </submittedName>
</protein>
<accession>A0A061RN90</accession>
<feature type="compositionally biased region" description="Basic and acidic residues" evidence="1">
    <location>
        <begin position="51"/>
        <end position="60"/>
    </location>
</feature>
<sequence length="144" mass="14927">NRAGRLIRRPLASGAEHCHLARLCRGAPAQAGGPLPGGKLRGTALGCSVPDGDRPFEHPQRPRGAAASGGKAGQEDTQAGWQGGGYGGDRQEDVHASMADRHAGLFLGFRAAEGSNCNRKEIASKEIASKGAETTQQDEAEVFA</sequence>
<proteinExistence type="predicted"/>
<name>A0A061RN90_9CHLO</name>
<feature type="region of interest" description="Disordered" evidence="1">
    <location>
        <begin position="35"/>
        <end position="92"/>
    </location>
</feature>
<evidence type="ECO:0000256" key="1">
    <source>
        <dbReference type="SAM" id="MobiDB-lite"/>
    </source>
</evidence>
<reference evidence="2" key="1">
    <citation type="submission" date="2014-05" db="EMBL/GenBank/DDBJ databases">
        <title>The transcriptome of the halophilic microalga Tetraselmis sp. GSL018 isolated from the Great Salt Lake, Utah.</title>
        <authorList>
            <person name="Jinkerson R.E."/>
            <person name="D'Adamo S."/>
            <person name="Posewitz M.C."/>
        </authorList>
    </citation>
    <scope>NUCLEOTIDE SEQUENCE</scope>
    <source>
        <strain evidence="2">GSL018</strain>
    </source>
</reference>
<dbReference type="EMBL" id="GBEZ01013808">
    <property type="protein sequence ID" value="JAC72214.1"/>
    <property type="molecule type" value="Transcribed_RNA"/>
</dbReference>